<evidence type="ECO:0000313" key="2">
    <source>
        <dbReference type="EMBL" id="AKP64772.1"/>
    </source>
</evidence>
<dbReference type="EMBL" id="CP012033">
    <property type="protein sequence ID" value="AKP64772.1"/>
    <property type="molecule type" value="Genomic_DNA"/>
</dbReference>
<gene>
    <name evidence="2" type="ORF">ABN16_07015</name>
</gene>
<reference evidence="2 3" key="1">
    <citation type="submission" date="2015-07" db="EMBL/GenBank/DDBJ databases">
        <title>Lactobacillus korensis/26-25/ whole genome sequencing.</title>
        <authorList>
            <person name="Kim M.K."/>
            <person name="Im W.-T."/>
            <person name="Srinivasan S."/>
            <person name="Lee J.-J."/>
        </authorList>
    </citation>
    <scope>NUCLEOTIDE SEQUENCE [LARGE SCALE GENOMIC DNA]</scope>
    <source>
        <strain evidence="2 3">26-25</strain>
    </source>
</reference>
<accession>A0AAC8UVP1</accession>
<evidence type="ECO:0000313" key="3">
    <source>
        <dbReference type="Proteomes" id="UP000036000"/>
    </source>
</evidence>
<name>A0AAC8UVP1_9LACO</name>
<feature type="signal peptide" evidence="1">
    <location>
        <begin position="1"/>
        <end position="32"/>
    </location>
</feature>
<protein>
    <submittedName>
        <fullName evidence="2">Uncharacterized protein</fullName>
    </submittedName>
</protein>
<organism evidence="2 3">
    <name type="scientific">Levilactobacillus koreensis</name>
    <dbReference type="NCBI Taxonomy" id="637971"/>
    <lineage>
        <taxon>Bacteria</taxon>
        <taxon>Bacillati</taxon>
        <taxon>Bacillota</taxon>
        <taxon>Bacilli</taxon>
        <taxon>Lactobacillales</taxon>
        <taxon>Lactobacillaceae</taxon>
        <taxon>Levilactobacillus</taxon>
    </lineage>
</organism>
<sequence length="198" mass="22341">MTSNWQKMMMGLLAIFSLAAVFLMVPTTHAQAAQKQLSAIPKQLQGYWYTYGIKTRNRHASDLVYLHITAHEIDGSVISRKTMKLGLQTFSEINLNPGAPITKKLKANRTNTFYQVGHNRWNLHALFVAENGDKNYITGRYALKAAKGKTNLFFQGSSNTKGFSAKPLAAHERLHAKRPTIKYTKVSQRYLHSIGIFN</sequence>
<evidence type="ECO:0000256" key="1">
    <source>
        <dbReference type="SAM" id="SignalP"/>
    </source>
</evidence>
<keyword evidence="3" id="KW-1185">Reference proteome</keyword>
<dbReference type="Proteomes" id="UP000036000">
    <property type="component" value="Chromosome"/>
</dbReference>
<dbReference type="AlphaFoldDB" id="A0AAC8UVP1"/>
<feature type="chain" id="PRO_5042091646" evidence="1">
    <location>
        <begin position="33"/>
        <end position="198"/>
    </location>
</feature>
<proteinExistence type="predicted"/>
<keyword evidence="1" id="KW-0732">Signal</keyword>
<dbReference type="KEGG" id="lko:ABN16_07015"/>